<dbReference type="Gene3D" id="2.30.30.1040">
    <property type="match status" value="1"/>
</dbReference>
<dbReference type="CDD" id="cd00200">
    <property type="entry name" value="WD40"/>
    <property type="match status" value="1"/>
</dbReference>
<feature type="compositionally biased region" description="Basic and acidic residues" evidence="6">
    <location>
        <begin position="772"/>
        <end position="789"/>
    </location>
</feature>
<feature type="compositionally biased region" description="Polar residues" evidence="6">
    <location>
        <begin position="925"/>
        <end position="938"/>
    </location>
</feature>
<feature type="compositionally biased region" description="Polar residues" evidence="6">
    <location>
        <begin position="1711"/>
        <end position="1734"/>
    </location>
</feature>
<feature type="region of interest" description="Disordered" evidence="6">
    <location>
        <begin position="1459"/>
        <end position="1544"/>
    </location>
</feature>
<evidence type="ECO:0000256" key="3">
    <source>
        <dbReference type="ARBA" id="ARBA00023117"/>
    </source>
</evidence>
<evidence type="ECO:0000256" key="6">
    <source>
        <dbReference type="SAM" id="MobiDB-lite"/>
    </source>
</evidence>
<dbReference type="GO" id="GO:0006357">
    <property type="term" value="P:regulation of transcription by RNA polymerase II"/>
    <property type="evidence" value="ECO:0007669"/>
    <property type="project" value="TreeGrafter"/>
</dbReference>
<dbReference type="PROSITE" id="PS50294">
    <property type="entry name" value="WD_REPEATS_REGION"/>
    <property type="match status" value="3"/>
</dbReference>
<keyword evidence="3 4" id="KW-0103">Bromodomain</keyword>
<feature type="compositionally biased region" description="Acidic residues" evidence="6">
    <location>
        <begin position="736"/>
        <end position="761"/>
    </location>
</feature>
<feature type="repeat" description="WD" evidence="5">
    <location>
        <begin position="458"/>
        <end position="500"/>
    </location>
</feature>
<feature type="compositionally biased region" description="Polar residues" evidence="6">
    <location>
        <begin position="882"/>
        <end position="908"/>
    </location>
</feature>
<feature type="compositionally biased region" description="Basic and acidic residues" evidence="6">
    <location>
        <begin position="1583"/>
        <end position="1613"/>
    </location>
</feature>
<dbReference type="Pfam" id="PF25313">
    <property type="entry name" value="BRWD_AD"/>
    <property type="match status" value="1"/>
</dbReference>
<evidence type="ECO:0000259" key="7">
    <source>
        <dbReference type="PROSITE" id="PS50014"/>
    </source>
</evidence>
<dbReference type="SUPFAM" id="SSF47370">
    <property type="entry name" value="Bromodomain"/>
    <property type="match status" value="2"/>
</dbReference>
<feature type="compositionally biased region" description="Polar residues" evidence="6">
    <location>
        <begin position="1459"/>
        <end position="1472"/>
    </location>
</feature>
<dbReference type="InterPro" id="IPR015943">
    <property type="entry name" value="WD40/YVTN_repeat-like_dom_sf"/>
</dbReference>
<dbReference type="PROSITE" id="PS50014">
    <property type="entry name" value="BROMODOMAIN_2"/>
    <property type="match status" value="1"/>
</dbReference>
<gene>
    <name evidence="8" type="ORF">ASIM_LOCUS10890</name>
</gene>
<dbReference type="SMART" id="SM00297">
    <property type="entry name" value="BROMO"/>
    <property type="match status" value="1"/>
</dbReference>
<feature type="compositionally biased region" description="Low complexity" evidence="6">
    <location>
        <begin position="837"/>
        <end position="870"/>
    </location>
</feature>
<reference evidence="10" key="1">
    <citation type="submission" date="2017-02" db="UniProtKB">
        <authorList>
            <consortium name="WormBaseParasite"/>
        </authorList>
    </citation>
    <scope>IDENTIFICATION</scope>
</reference>
<dbReference type="InterPro" id="IPR036322">
    <property type="entry name" value="WD40_repeat_dom_sf"/>
</dbReference>
<feature type="compositionally biased region" description="Acidic residues" evidence="6">
    <location>
        <begin position="1767"/>
        <end position="1777"/>
    </location>
</feature>
<feature type="domain" description="Bromo" evidence="7">
    <location>
        <begin position="1192"/>
        <end position="1262"/>
    </location>
</feature>
<feature type="compositionally biased region" description="Polar residues" evidence="6">
    <location>
        <begin position="1501"/>
        <end position="1517"/>
    </location>
</feature>
<dbReference type="WBParaSite" id="ASIM_0001133201-mRNA-1">
    <property type="protein sequence ID" value="ASIM_0001133201-mRNA-1"/>
    <property type="gene ID" value="ASIM_0001133201"/>
</dbReference>
<evidence type="ECO:0000256" key="1">
    <source>
        <dbReference type="ARBA" id="ARBA00022574"/>
    </source>
</evidence>
<dbReference type="InterPro" id="IPR057451">
    <property type="entry name" value="BRWD/PHIP_AD"/>
</dbReference>
<feature type="region of interest" description="Disordered" evidence="6">
    <location>
        <begin position="1582"/>
        <end position="1642"/>
    </location>
</feature>
<feature type="compositionally biased region" description="Basic residues" evidence="6">
    <location>
        <begin position="1696"/>
        <end position="1706"/>
    </location>
</feature>
<dbReference type="PANTHER" id="PTHR16266">
    <property type="entry name" value="WD REPEAT DOMAIN 9"/>
    <property type="match status" value="1"/>
</dbReference>
<dbReference type="Pfam" id="PF00400">
    <property type="entry name" value="WD40"/>
    <property type="match status" value="4"/>
</dbReference>
<evidence type="ECO:0000256" key="4">
    <source>
        <dbReference type="PROSITE-ProRule" id="PRU00035"/>
    </source>
</evidence>
<organism evidence="10">
    <name type="scientific">Anisakis simplex</name>
    <name type="common">Herring worm</name>
    <dbReference type="NCBI Taxonomy" id="6269"/>
    <lineage>
        <taxon>Eukaryota</taxon>
        <taxon>Metazoa</taxon>
        <taxon>Ecdysozoa</taxon>
        <taxon>Nematoda</taxon>
        <taxon>Chromadorea</taxon>
        <taxon>Rhabditida</taxon>
        <taxon>Spirurina</taxon>
        <taxon>Ascaridomorpha</taxon>
        <taxon>Ascaridoidea</taxon>
        <taxon>Anisakidae</taxon>
        <taxon>Anisakis</taxon>
        <taxon>Anisakis simplex complex</taxon>
    </lineage>
</organism>
<feature type="compositionally biased region" description="Polar residues" evidence="6">
    <location>
        <begin position="1527"/>
        <end position="1540"/>
    </location>
</feature>
<feature type="compositionally biased region" description="Acidic residues" evidence="6">
    <location>
        <begin position="914"/>
        <end position="924"/>
    </location>
</feature>
<dbReference type="Pfam" id="PF00439">
    <property type="entry name" value="Bromodomain"/>
    <property type="match status" value="2"/>
</dbReference>
<dbReference type="Pfam" id="PF25437">
    <property type="entry name" value="BRWD1_N"/>
    <property type="match status" value="1"/>
</dbReference>
<dbReference type="PROSITE" id="PS50082">
    <property type="entry name" value="WD_REPEATS_2"/>
    <property type="match status" value="5"/>
</dbReference>
<feature type="compositionally biased region" description="Acidic residues" evidence="6">
    <location>
        <begin position="714"/>
        <end position="726"/>
    </location>
</feature>
<feature type="region of interest" description="Disordered" evidence="6">
    <location>
        <begin position="675"/>
        <end position="949"/>
    </location>
</feature>
<dbReference type="PANTHER" id="PTHR16266:SF17">
    <property type="entry name" value="BRWD3"/>
    <property type="match status" value="1"/>
</dbReference>
<dbReference type="InterPro" id="IPR019775">
    <property type="entry name" value="WD40_repeat_CS"/>
</dbReference>
<dbReference type="InterPro" id="IPR057452">
    <property type="entry name" value="BRWD/PHIP_N"/>
</dbReference>
<evidence type="ECO:0000313" key="8">
    <source>
        <dbReference type="EMBL" id="VDK43871.1"/>
    </source>
</evidence>
<sequence>MNGFIVEKKLLISELLLAIQRHLAHGPCQRAAEVLRNEIERLSVRWLIYILVPQRYDYRGVAHRQSVMDYERQVSGNQPSLVSIIERLSALQNRLLPPPLLSLPLRIFNSRRLALDRTEESVRNIARVRDAVNPRACEPLDRLDRLQLLGVRELGRRLPRRHMLHKNSMQSLELHCRILGHLSSVFCVAFDRTGRFIITGADDNLVKIWSATSGLLRFTLRGHSGEITDMTVSDDNVLLATGSVDKTVRIWCLQTAACLRIFRSHTAMVTLISFLPFVDGDTRYLISTGRDCVVNFYRYTASDHIFENHPLVFHERTSTGSRVISSCHSPGGNLVVVGDTHHFIRIYRVFKDGVDKVLQIQGHTDKVDSLVWAHSGIRFASGSHDGLAKVWKFECNEWTAVVLDAKMRDEQRPASNAKNAYKVTMLCWSLEDDYAITSGSDHTLRVWNPNTGQEIRQLVGHKDEAFVLTAHPIFREYILSAGHDGFLLVWNVFNGTLVKRYQNQVDTRGNLPLFDVAISTDGTLVGAVDSHGHLSILGVGTNQRAKTMPKEQFFHTDYISVISDLESGFTIDEELEVATHLLPPPNFVNADGMVYPTEIQRLVPGREGFDPEHPEQAMEPIWLNRCMVDRLPPSTIDIMNAQLTELRESEAQAIERELKRVQSVVRINDERLPQCTSKSAPAARKKGQGDSRAHVKKSCAAAGQEQSSRPLSIDDIDEVLSADSSEDSTFTSTGHDDEESDEDEDDVVVSDDDDDEDDFCETSDNSSDSDYCAERTRADHTRSRRRGDDNEPGPSGLQRGGNTRNSSRQRQRGNRNSEVRTRRRVVISSEEDDDDAATSSHLEDQPGPSGSSRSGQARATRTAERAANNRSSRKRRIRNEHSANSGGTTSSRGNRASSSDILTPSTPLSPIREEECELVADDGDPSTSSSVNQMLTAKQSEKDVRRGGTIRQRRVTTAMRMVEFPTWMRLVQPMKFPYIAQLDDEVVYFRQGHELYLQSVEQHNLYTVTPRMQPLAELDAEEFCVVDEVKYVRRPFRLTMVRLARIDDNGVRTGLVFSVRYHDMENVPDFIILRHLYNESVSRRYQLGDRIETILDNHWWTGTVDKKEAHDEESYPRSNWYCLTVKWDTGEDEKMSPWDVQPIQPNRRSGMATEAEQLQFSAYPFVDFEWIGAVTGVEACCNRLLTALEQLDGEPDVRPFAAPVNLEEYPEYSWNVDYPIDLQTIEQRVRNKFYRRLRSCEQDIRYIAINASMFNERGSIIVHNSRVLVETLIRYLRDTKYNDARALFNELKVAPESELIEYNRRQRLHYGTTEKGHSRAMLTNGTAQGCSGGSAMSDGVGVSLLSECGPEWVAEAMRIVGQLLDHTSASHFLGLNDELSEVYKDGCDDLQTIQQKLRSNEYASPMELKSAVERLMQTCRSTVDNKRSPIYQNSLTFLGLFNNSIAPVLAKWQRMQQRSQSLDENAADSSGRNLRHRPPKSTTNSHIYNTRSRHEHGTMQDADNPSVVTTLNHQSRSFRPPNGYYRNLNNGLFAQRSTGPSDLKTKMEPILSDETENDYDKHVDEVNPPGCARVKSCASSSDESYRVDGEGVGREHREEENMKDGQLQERQEVEDSNFYPDTTADITRDSSTASNSPCGYRRSSRSLKMNQFEHVLSTFFIVSCLFIFRTRKRPTFYVSEPDDETSRDSVASSSNCRKRKNTRRTKQQQSSAARNASLANGNRTSSNDAIEPSTSRSHNNRRNISRRKRLYPVGEEEEHLLNGAGESENDGSAEVEEPASSRDGATSRKRLRPRAATKAINYCEEKDENDSDDSEEKIVYTTSVSARGRVRRHKAYS</sequence>
<accession>A0A0M3JTH5</accession>
<keyword evidence="9" id="KW-1185">Reference proteome</keyword>
<feature type="compositionally biased region" description="Basic residues" evidence="6">
    <location>
        <begin position="1738"/>
        <end position="1750"/>
    </location>
</feature>
<feature type="repeat" description="WD" evidence="5">
    <location>
        <begin position="178"/>
        <end position="219"/>
    </location>
</feature>
<dbReference type="SUPFAM" id="SSF50978">
    <property type="entry name" value="WD40 repeat-like"/>
    <property type="match status" value="1"/>
</dbReference>
<keyword evidence="1 5" id="KW-0853">WD repeat</keyword>
<dbReference type="GO" id="GO:0005634">
    <property type="term" value="C:nucleus"/>
    <property type="evidence" value="ECO:0007669"/>
    <property type="project" value="TreeGrafter"/>
</dbReference>
<dbReference type="PRINTS" id="PR00503">
    <property type="entry name" value="BROMODOMAIN"/>
</dbReference>
<evidence type="ECO:0000313" key="9">
    <source>
        <dbReference type="Proteomes" id="UP000267096"/>
    </source>
</evidence>
<dbReference type="Proteomes" id="UP000267096">
    <property type="component" value="Unassembled WGS sequence"/>
</dbReference>
<dbReference type="Gene3D" id="1.20.920.10">
    <property type="entry name" value="Bromodomain-like"/>
    <property type="match status" value="2"/>
</dbReference>
<feature type="compositionally biased region" description="Polar residues" evidence="6">
    <location>
        <begin position="1480"/>
        <end position="1490"/>
    </location>
</feature>
<dbReference type="PROSITE" id="PS50007">
    <property type="entry name" value="PIPLC_X_DOMAIN"/>
    <property type="match status" value="1"/>
</dbReference>
<dbReference type="Gene3D" id="2.130.10.10">
    <property type="entry name" value="YVTN repeat-like/Quinoprotein amine dehydrogenase"/>
    <property type="match status" value="2"/>
</dbReference>
<dbReference type="GO" id="GO:0007010">
    <property type="term" value="P:cytoskeleton organization"/>
    <property type="evidence" value="ECO:0007669"/>
    <property type="project" value="TreeGrafter"/>
</dbReference>
<dbReference type="GO" id="GO:0008360">
    <property type="term" value="P:regulation of cell shape"/>
    <property type="evidence" value="ECO:0007669"/>
    <property type="project" value="TreeGrafter"/>
</dbReference>
<reference evidence="8 9" key="2">
    <citation type="submission" date="2018-11" db="EMBL/GenBank/DDBJ databases">
        <authorList>
            <consortium name="Pathogen Informatics"/>
        </authorList>
    </citation>
    <scope>NUCLEOTIDE SEQUENCE [LARGE SCALE GENOMIC DNA]</scope>
</reference>
<dbReference type="InterPro" id="IPR052060">
    <property type="entry name" value="Bromo_WD_repeat"/>
</dbReference>
<evidence type="ECO:0000256" key="2">
    <source>
        <dbReference type="ARBA" id="ARBA00022737"/>
    </source>
</evidence>
<keyword evidence="2" id="KW-0677">Repeat</keyword>
<feature type="repeat" description="WD" evidence="5">
    <location>
        <begin position="220"/>
        <end position="261"/>
    </location>
</feature>
<proteinExistence type="predicted"/>
<feature type="region of interest" description="Disordered" evidence="6">
    <location>
        <begin position="1678"/>
        <end position="1797"/>
    </location>
</feature>
<dbReference type="InterPro" id="IPR036427">
    <property type="entry name" value="Bromodomain-like_sf"/>
</dbReference>
<name>A0A0M3JTH5_ANISI</name>
<feature type="repeat" description="WD" evidence="5">
    <location>
        <begin position="416"/>
        <end position="457"/>
    </location>
</feature>
<evidence type="ECO:0000256" key="5">
    <source>
        <dbReference type="PROSITE-ProRule" id="PRU00221"/>
    </source>
</evidence>
<protein>
    <submittedName>
        <fullName evidence="10">BRWD3 (inferred by orthology to a D. melanogaster protein)</fullName>
    </submittedName>
</protein>
<dbReference type="InterPro" id="IPR001680">
    <property type="entry name" value="WD40_rpt"/>
</dbReference>
<dbReference type="SMART" id="SM00320">
    <property type="entry name" value="WD40"/>
    <property type="match status" value="7"/>
</dbReference>
<dbReference type="EMBL" id="UYRR01031024">
    <property type="protein sequence ID" value="VDK43871.1"/>
    <property type="molecule type" value="Genomic_DNA"/>
</dbReference>
<dbReference type="OrthoDB" id="10265743at2759"/>
<dbReference type="InterPro" id="IPR001487">
    <property type="entry name" value="Bromodomain"/>
</dbReference>
<evidence type="ECO:0000313" key="10">
    <source>
        <dbReference type="WBParaSite" id="ASIM_0001133201-mRNA-1"/>
    </source>
</evidence>
<dbReference type="PROSITE" id="PS00678">
    <property type="entry name" value="WD_REPEATS_1"/>
    <property type="match status" value="1"/>
</dbReference>
<feature type="repeat" description="WD" evidence="5">
    <location>
        <begin position="360"/>
        <end position="394"/>
    </location>
</feature>